<evidence type="ECO:0000256" key="7">
    <source>
        <dbReference type="ARBA" id="ARBA00023136"/>
    </source>
</evidence>
<proteinExistence type="inferred from homology"/>
<dbReference type="PANTHER" id="PTHR30047">
    <property type="entry name" value="HIGH-AFFINITY CHOLINE TRANSPORT PROTEIN-RELATED"/>
    <property type="match status" value="1"/>
</dbReference>
<evidence type="ECO:0000256" key="4">
    <source>
        <dbReference type="ARBA" id="ARBA00022475"/>
    </source>
</evidence>
<accession>A0A117IXW0</accession>
<name>A0A117IXW0_9ACTN</name>
<evidence type="ECO:0000256" key="6">
    <source>
        <dbReference type="ARBA" id="ARBA00022989"/>
    </source>
</evidence>
<comment type="subcellular location">
    <subcellularLocation>
        <location evidence="1">Cell membrane</location>
        <topology evidence="1">Multi-pass membrane protein</topology>
    </subcellularLocation>
</comment>
<evidence type="ECO:0000313" key="10">
    <source>
        <dbReference type="Proteomes" id="UP000054011"/>
    </source>
</evidence>
<evidence type="ECO:0000256" key="5">
    <source>
        <dbReference type="ARBA" id="ARBA00022692"/>
    </source>
</evidence>
<dbReference type="STRING" id="936756.ATE80_01110"/>
<comment type="similarity">
    <text evidence="2">Belongs to the BCCT transporter (TC 2.A.15) family.</text>
</comment>
<gene>
    <name evidence="9" type="ORF">ATE80_01110</name>
</gene>
<protein>
    <submittedName>
        <fullName evidence="9">Uncharacterized protein</fullName>
    </submittedName>
</protein>
<dbReference type="InterPro" id="IPR000060">
    <property type="entry name" value="BCCT_transptr"/>
</dbReference>
<evidence type="ECO:0000256" key="8">
    <source>
        <dbReference type="SAM" id="Phobius"/>
    </source>
</evidence>
<feature type="transmembrane region" description="Helical" evidence="8">
    <location>
        <begin position="45"/>
        <end position="64"/>
    </location>
</feature>
<dbReference type="AlphaFoldDB" id="A0A117IXW0"/>
<keyword evidence="10" id="KW-1185">Reference proteome</keyword>
<organism evidence="9 10">
    <name type="scientific">Streptomyces kanasensis</name>
    <dbReference type="NCBI Taxonomy" id="936756"/>
    <lineage>
        <taxon>Bacteria</taxon>
        <taxon>Bacillati</taxon>
        <taxon>Actinomycetota</taxon>
        <taxon>Actinomycetes</taxon>
        <taxon>Kitasatosporales</taxon>
        <taxon>Streptomycetaceae</taxon>
        <taxon>Streptomyces</taxon>
    </lineage>
</organism>
<reference evidence="9 10" key="1">
    <citation type="submission" date="2015-11" db="EMBL/GenBank/DDBJ databases">
        <title>Genome-wide analysis reveals the secondary metabolome in Streptomyces kanasensis ZX01.</title>
        <authorList>
            <person name="Zhang G."/>
            <person name="Han L."/>
            <person name="Feng J."/>
            <person name="Zhang X."/>
        </authorList>
    </citation>
    <scope>NUCLEOTIDE SEQUENCE [LARGE SCALE GENOMIC DNA]</scope>
    <source>
        <strain evidence="9 10">ZX01</strain>
    </source>
</reference>
<evidence type="ECO:0000313" key="9">
    <source>
        <dbReference type="EMBL" id="KUH40520.1"/>
    </source>
</evidence>
<keyword evidence="3" id="KW-0813">Transport</keyword>
<evidence type="ECO:0000256" key="2">
    <source>
        <dbReference type="ARBA" id="ARBA00005658"/>
    </source>
</evidence>
<keyword evidence="6 8" id="KW-1133">Transmembrane helix</keyword>
<evidence type="ECO:0000256" key="3">
    <source>
        <dbReference type="ARBA" id="ARBA00022448"/>
    </source>
</evidence>
<dbReference type="Proteomes" id="UP000054011">
    <property type="component" value="Unassembled WGS sequence"/>
</dbReference>
<evidence type="ECO:0000256" key="1">
    <source>
        <dbReference type="ARBA" id="ARBA00004651"/>
    </source>
</evidence>
<keyword evidence="7 8" id="KW-0472">Membrane</keyword>
<keyword evidence="5 8" id="KW-0812">Transmembrane</keyword>
<dbReference type="PANTHER" id="PTHR30047:SF7">
    <property type="entry name" value="HIGH-AFFINITY CHOLINE TRANSPORT PROTEIN"/>
    <property type="match status" value="1"/>
</dbReference>
<sequence>MLDDFGWLFVVAADALPVRCLVIASSRFGRIRLGAGDSEPEYGNLAWIAMMLSAGMAVGLMSTASGSRSRTT</sequence>
<keyword evidence="4" id="KW-1003">Cell membrane</keyword>
<dbReference type="GO" id="GO:0022857">
    <property type="term" value="F:transmembrane transporter activity"/>
    <property type="evidence" value="ECO:0007669"/>
    <property type="project" value="InterPro"/>
</dbReference>
<dbReference type="EMBL" id="LNSV01000002">
    <property type="protein sequence ID" value="KUH40520.1"/>
    <property type="molecule type" value="Genomic_DNA"/>
</dbReference>
<comment type="caution">
    <text evidence="9">The sequence shown here is derived from an EMBL/GenBank/DDBJ whole genome shotgun (WGS) entry which is preliminary data.</text>
</comment>
<dbReference type="Pfam" id="PF02028">
    <property type="entry name" value="BCCT"/>
    <property type="match status" value="1"/>
</dbReference>
<dbReference type="GO" id="GO:0005886">
    <property type="term" value="C:plasma membrane"/>
    <property type="evidence" value="ECO:0007669"/>
    <property type="project" value="UniProtKB-SubCell"/>
</dbReference>